<evidence type="ECO:0000256" key="4">
    <source>
        <dbReference type="ARBA" id="ARBA00023136"/>
    </source>
</evidence>
<evidence type="ECO:0000256" key="1">
    <source>
        <dbReference type="ARBA" id="ARBA00004141"/>
    </source>
</evidence>
<name>A0A8W8KH00_MAGGI</name>
<dbReference type="Pfam" id="PF00002">
    <property type="entry name" value="7tm_2"/>
    <property type="match status" value="1"/>
</dbReference>
<dbReference type="Proteomes" id="UP000005408">
    <property type="component" value="Unassembled WGS sequence"/>
</dbReference>
<dbReference type="GO" id="GO:0016020">
    <property type="term" value="C:membrane"/>
    <property type="evidence" value="ECO:0007669"/>
    <property type="project" value="UniProtKB-SubCell"/>
</dbReference>
<dbReference type="InterPro" id="IPR053231">
    <property type="entry name" value="GPCR_LN-TM7"/>
</dbReference>
<reference evidence="6" key="1">
    <citation type="submission" date="2022-08" db="UniProtKB">
        <authorList>
            <consortium name="EnsemblMetazoa"/>
        </authorList>
    </citation>
    <scope>IDENTIFICATION</scope>
    <source>
        <strain evidence="6">05x7-T-G4-1.051#20</strain>
    </source>
</reference>
<dbReference type="Gene3D" id="1.20.1070.10">
    <property type="entry name" value="Rhodopsin 7-helix transmembrane proteins"/>
    <property type="match status" value="1"/>
</dbReference>
<dbReference type="EnsemblMetazoa" id="G23442.1">
    <property type="protein sequence ID" value="G23442.1:cds"/>
    <property type="gene ID" value="G23442"/>
</dbReference>
<protein>
    <recommendedName>
        <fullName evidence="8">G-protein coupled receptors family 2 profile 2 domain-containing protein</fullName>
    </recommendedName>
</protein>
<organism evidence="6 7">
    <name type="scientific">Magallana gigas</name>
    <name type="common">Pacific oyster</name>
    <name type="synonym">Crassostrea gigas</name>
    <dbReference type="NCBI Taxonomy" id="29159"/>
    <lineage>
        <taxon>Eukaryota</taxon>
        <taxon>Metazoa</taxon>
        <taxon>Spiralia</taxon>
        <taxon>Lophotrochozoa</taxon>
        <taxon>Mollusca</taxon>
        <taxon>Bivalvia</taxon>
        <taxon>Autobranchia</taxon>
        <taxon>Pteriomorphia</taxon>
        <taxon>Ostreida</taxon>
        <taxon>Ostreoidea</taxon>
        <taxon>Ostreidae</taxon>
        <taxon>Magallana</taxon>
    </lineage>
</organism>
<evidence type="ECO:0000313" key="6">
    <source>
        <dbReference type="EnsemblMetazoa" id="G23442.1:cds"/>
    </source>
</evidence>
<feature type="transmembrane region" description="Helical" evidence="5">
    <location>
        <begin position="464"/>
        <end position="485"/>
    </location>
</feature>
<sequence length="529" mass="60936">MIQEYLILCPEQDMCLGSMFKRNFPFFDKSACTPCECDDSCVRRSTCCPSKFYRQTDTPYFIEYQKNISITEKETPMSCFEPLWNPKGIRSKRSYWMIKTCPNDINCISPPSINISSSTPVTSLATNQTYRNIQCALCNKEETPSLVEWEKKKFCNLRSALFAKEDVNSLYQSVFSLNPVCNIGFYPSTFYEDKVQPCVEYTHEDKCNESNTENNVVDAYLIKACQEFYLPYIFYNIIYKNIYCALCEHDITNLPIQYFSGKEWGEDFLPNPFSALINFQQIPDEPIKKSLACAKNQMLDNRLNMCLDIECEVEYFYHNQSCSLVHQMTLCIGIGMLVHFNWLSVVCWMSLCSFQVFQAFTSFRISEVKVVSKVLLCLLVDLIICLSLVVINVVVSFVKSNRENFGYSVLTCYIADSDMVLFTFALPVGVLICINMFMFAVTVFRISKRIDVQKSQEEHKMRAYFRLSTITGVTWLFGFLAQFTGHQLFDILHTVFSGGQGLFLYLAFGLSLTTKQINSNHLKDSKTLT</sequence>
<feature type="transmembrane region" description="Helical" evidence="5">
    <location>
        <begin position="332"/>
        <end position="354"/>
    </location>
</feature>
<keyword evidence="7" id="KW-1185">Reference proteome</keyword>
<dbReference type="PANTHER" id="PTHR45902">
    <property type="entry name" value="LATROPHILIN RECEPTOR-LIKE PROTEIN A"/>
    <property type="match status" value="1"/>
</dbReference>
<keyword evidence="3 5" id="KW-1133">Transmembrane helix</keyword>
<dbReference type="GO" id="GO:0004930">
    <property type="term" value="F:G protein-coupled receptor activity"/>
    <property type="evidence" value="ECO:0007669"/>
    <property type="project" value="InterPro"/>
</dbReference>
<comment type="subcellular location">
    <subcellularLocation>
        <location evidence="1">Membrane</location>
        <topology evidence="1">Multi-pass membrane protein</topology>
    </subcellularLocation>
</comment>
<evidence type="ECO:0000256" key="3">
    <source>
        <dbReference type="ARBA" id="ARBA00022989"/>
    </source>
</evidence>
<feature type="transmembrane region" description="Helical" evidence="5">
    <location>
        <begin position="491"/>
        <end position="513"/>
    </location>
</feature>
<dbReference type="PANTHER" id="PTHR45902:SF1">
    <property type="entry name" value="LATROPHILIN RECEPTOR-LIKE PROTEIN A"/>
    <property type="match status" value="1"/>
</dbReference>
<evidence type="ECO:0008006" key="8">
    <source>
        <dbReference type="Google" id="ProtNLM"/>
    </source>
</evidence>
<evidence type="ECO:0000313" key="7">
    <source>
        <dbReference type="Proteomes" id="UP000005408"/>
    </source>
</evidence>
<dbReference type="AlphaFoldDB" id="A0A8W8KH00"/>
<keyword evidence="4 5" id="KW-0472">Membrane</keyword>
<keyword evidence="2 5" id="KW-0812">Transmembrane</keyword>
<dbReference type="InterPro" id="IPR000832">
    <property type="entry name" value="GPCR_2_secretin-like"/>
</dbReference>
<feature type="transmembrane region" description="Helical" evidence="5">
    <location>
        <begin position="419"/>
        <end position="444"/>
    </location>
</feature>
<evidence type="ECO:0000256" key="2">
    <source>
        <dbReference type="ARBA" id="ARBA00022692"/>
    </source>
</evidence>
<accession>A0A8W8KH00</accession>
<feature type="transmembrane region" description="Helical" evidence="5">
    <location>
        <begin position="374"/>
        <end position="399"/>
    </location>
</feature>
<evidence type="ECO:0000256" key="5">
    <source>
        <dbReference type="SAM" id="Phobius"/>
    </source>
</evidence>
<proteinExistence type="predicted"/>